<evidence type="ECO:0000313" key="2">
    <source>
        <dbReference type="Proteomes" id="UP001187192"/>
    </source>
</evidence>
<protein>
    <submittedName>
        <fullName evidence="1">Uncharacterized protein</fullName>
    </submittedName>
</protein>
<reference evidence="1" key="1">
    <citation type="submission" date="2023-07" db="EMBL/GenBank/DDBJ databases">
        <title>draft genome sequence of fig (Ficus carica).</title>
        <authorList>
            <person name="Takahashi T."/>
            <person name="Nishimura K."/>
        </authorList>
    </citation>
    <scope>NUCLEOTIDE SEQUENCE</scope>
</reference>
<gene>
    <name evidence="1" type="ORF">TIFTF001_023405</name>
</gene>
<organism evidence="1 2">
    <name type="scientific">Ficus carica</name>
    <name type="common">Common fig</name>
    <dbReference type="NCBI Taxonomy" id="3494"/>
    <lineage>
        <taxon>Eukaryota</taxon>
        <taxon>Viridiplantae</taxon>
        <taxon>Streptophyta</taxon>
        <taxon>Embryophyta</taxon>
        <taxon>Tracheophyta</taxon>
        <taxon>Spermatophyta</taxon>
        <taxon>Magnoliopsida</taxon>
        <taxon>eudicotyledons</taxon>
        <taxon>Gunneridae</taxon>
        <taxon>Pentapetalae</taxon>
        <taxon>rosids</taxon>
        <taxon>fabids</taxon>
        <taxon>Rosales</taxon>
        <taxon>Moraceae</taxon>
        <taxon>Ficeae</taxon>
        <taxon>Ficus</taxon>
    </lineage>
</organism>
<evidence type="ECO:0000313" key="1">
    <source>
        <dbReference type="EMBL" id="GMN54270.1"/>
    </source>
</evidence>
<comment type="caution">
    <text evidence="1">The sequence shown here is derived from an EMBL/GenBank/DDBJ whole genome shotgun (WGS) entry which is preliminary data.</text>
</comment>
<keyword evidence="2" id="KW-1185">Reference proteome</keyword>
<accession>A0AA88ALP9</accession>
<dbReference type="EMBL" id="BTGU01000050">
    <property type="protein sequence ID" value="GMN54270.1"/>
    <property type="molecule type" value="Genomic_DNA"/>
</dbReference>
<proteinExistence type="predicted"/>
<dbReference type="AlphaFoldDB" id="A0AA88ALP9"/>
<name>A0AA88ALP9_FICCA</name>
<dbReference type="Proteomes" id="UP001187192">
    <property type="component" value="Unassembled WGS sequence"/>
</dbReference>
<sequence length="119" mass="12661">MRWRIAKVGRSIFRTLARGPQSPSTVVRSPGFANLRSLGRTRSIAGICRPKSSRGLEPLWPGRAIRSPGIANLKTLGRTCSIAKVCGPQSLGDLEPLSPGKATINHDLAAALLGRHSPS</sequence>